<reference evidence="1 2" key="2">
    <citation type="submission" date="2017-10" db="EMBL/GenBank/DDBJ databases">
        <title>Extensive intraspecific genome diversity in a model arbuscular mycorrhizal fungus.</title>
        <authorList>
            <person name="Chen E.C.H."/>
            <person name="Morin E."/>
            <person name="Baudet D."/>
            <person name="Noel J."/>
            <person name="Ndikumana S."/>
            <person name="Charron P."/>
            <person name="St-Onge C."/>
            <person name="Giorgi J."/>
            <person name="Grigoriev I.V."/>
            <person name="Roux C."/>
            <person name="Martin F.M."/>
            <person name="Corradi N."/>
        </authorList>
    </citation>
    <scope>NUCLEOTIDE SEQUENCE [LARGE SCALE GENOMIC DNA]</scope>
    <source>
        <strain evidence="1 2">C2</strain>
    </source>
</reference>
<dbReference type="Proteomes" id="UP000233469">
    <property type="component" value="Unassembled WGS sequence"/>
</dbReference>
<reference evidence="1 2" key="1">
    <citation type="submission" date="2016-04" db="EMBL/GenBank/DDBJ databases">
        <title>Genome analyses suggest a sexual origin of heterokaryosis in a supposedly ancient asexual fungus.</title>
        <authorList>
            <person name="Ropars J."/>
            <person name="Sedzielewska K."/>
            <person name="Noel J."/>
            <person name="Charron P."/>
            <person name="Farinelli L."/>
            <person name="Marton T."/>
            <person name="Kruger M."/>
            <person name="Pelin A."/>
            <person name="Brachmann A."/>
            <person name="Corradi N."/>
        </authorList>
    </citation>
    <scope>NUCLEOTIDE SEQUENCE [LARGE SCALE GENOMIC DNA]</scope>
    <source>
        <strain evidence="1 2">C2</strain>
    </source>
</reference>
<comment type="caution">
    <text evidence="1">The sequence shown here is derived from an EMBL/GenBank/DDBJ whole genome shotgun (WGS) entry which is preliminary data.</text>
</comment>
<proteinExistence type="predicted"/>
<evidence type="ECO:0000313" key="2">
    <source>
        <dbReference type="Proteomes" id="UP000233469"/>
    </source>
</evidence>
<accession>A0A2N1MHB0</accession>
<sequence length="282" mass="32535">MGYVKSSNNNNYFYVKKHNQLNVLESSYVGSFVKMDDNIIEKLYPLYQKFAKNHYSVVPELEGYYLTNIFSGECLICLDYTLIYEGDTHVAYNKILRLFELQDNKPLKLNRDPFCSELNNKRDFNAIGAPPKPSAKPRRILCNSILQEENKEAFSTQHRKTKRIRRQIRTYKENAKDNGITRIMKNNLGPSVPNVNLPASYNINFDLNPSFNSQPTLQPTLYNIPYYTNINTLLPTSIYSQSTFSSTNAIPNSNYISFNISQDQLVYPSIPNDLGQFSIFPQ</sequence>
<evidence type="ECO:0000313" key="1">
    <source>
        <dbReference type="EMBL" id="PKK61037.1"/>
    </source>
</evidence>
<dbReference type="VEuPathDB" id="FungiDB:RhiirFUN_024940"/>
<name>A0A2N1MHB0_9GLOM</name>
<organism evidence="1 2">
    <name type="scientific">Rhizophagus irregularis</name>
    <dbReference type="NCBI Taxonomy" id="588596"/>
    <lineage>
        <taxon>Eukaryota</taxon>
        <taxon>Fungi</taxon>
        <taxon>Fungi incertae sedis</taxon>
        <taxon>Mucoromycota</taxon>
        <taxon>Glomeromycotina</taxon>
        <taxon>Glomeromycetes</taxon>
        <taxon>Glomerales</taxon>
        <taxon>Glomeraceae</taxon>
        <taxon>Rhizophagus</taxon>
    </lineage>
</organism>
<dbReference type="EMBL" id="LLXL01002361">
    <property type="protein sequence ID" value="PKK61037.1"/>
    <property type="molecule type" value="Genomic_DNA"/>
</dbReference>
<dbReference type="VEuPathDB" id="FungiDB:FUN_025540"/>
<protein>
    <submittedName>
        <fullName evidence="1">Uncharacterized protein</fullName>
    </submittedName>
</protein>
<dbReference type="AlphaFoldDB" id="A0A2N1MHB0"/>
<gene>
    <name evidence="1" type="ORF">RhiirC2_856501</name>
</gene>
<dbReference type="VEuPathDB" id="FungiDB:RhiirA1_543328"/>